<protein>
    <submittedName>
        <fullName evidence="2">MOSC domain-containing protein</fullName>
    </submittedName>
</protein>
<dbReference type="InterPro" id="IPR005302">
    <property type="entry name" value="MoCF_Sase_C"/>
</dbReference>
<dbReference type="Gene3D" id="2.40.33.20">
    <property type="entry name" value="PK beta-barrel domain-like"/>
    <property type="match status" value="1"/>
</dbReference>
<name>A0ABW2L3L6_9BACT</name>
<dbReference type="RefSeq" id="WP_379710798.1">
    <property type="nucleotide sequence ID" value="NZ_JBHTBS010000003.1"/>
</dbReference>
<feature type="domain" description="MOSC" evidence="1">
    <location>
        <begin position="27"/>
        <end position="160"/>
    </location>
</feature>
<dbReference type="PANTHER" id="PTHR36930:SF1">
    <property type="entry name" value="MOSC DOMAIN-CONTAINING PROTEIN"/>
    <property type="match status" value="1"/>
</dbReference>
<evidence type="ECO:0000313" key="3">
    <source>
        <dbReference type="Proteomes" id="UP001596472"/>
    </source>
</evidence>
<dbReference type="EMBL" id="JBHTBS010000003">
    <property type="protein sequence ID" value="MFC7336946.1"/>
    <property type="molecule type" value="Genomic_DNA"/>
</dbReference>
<sequence length="167" mass="18589">MTATIHHLFTSPGHNYFGHHEKPAGTNEIISHESIKLVAGRGIPGDRFYDWKDDYKGQLTLIDQRVIDDIRAYSENPDLPAGAFRRNVVVEGLDLNALIGKTFRLNGILLKGSEECRPCYWMDKACGKEGTEDLMKGRGGLRCRILEDGELCLGAADLLVDDLFPNS</sequence>
<evidence type="ECO:0000313" key="2">
    <source>
        <dbReference type="EMBL" id="MFC7336946.1"/>
    </source>
</evidence>
<accession>A0ABW2L3L6</accession>
<dbReference type="Pfam" id="PF03473">
    <property type="entry name" value="MOSC"/>
    <property type="match status" value="1"/>
</dbReference>
<dbReference type="SUPFAM" id="SSF50800">
    <property type="entry name" value="PK beta-barrel domain-like"/>
    <property type="match status" value="1"/>
</dbReference>
<keyword evidence="3" id="KW-1185">Reference proteome</keyword>
<dbReference type="InterPro" id="IPR011037">
    <property type="entry name" value="Pyrv_Knase-like_insert_dom_sf"/>
</dbReference>
<dbReference type="Proteomes" id="UP001596472">
    <property type="component" value="Unassembled WGS sequence"/>
</dbReference>
<comment type="caution">
    <text evidence="2">The sequence shown here is derived from an EMBL/GenBank/DDBJ whole genome shotgun (WGS) entry which is preliminary data.</text>
</comment>
<gene>
    <name evidence="2" type="ORF">ACFQY0_07135</name>
</gene>
<dbReference type="PANTHER" id="PTHR36930">
    <property type="entry name" value="METAL-SULFUR CLUSTER BIOSYNTHESIS PROTEINS YUAD-RELATED"/>
    <property type="match status" value="1"/>
</dbReference>
<organism evidence="2 3">
    <name type="scientific">Haloferula chungangensis</name>
    <dbReference type="NCBI Taxonomy" id="1048331"/>
    <lineage>
        <taxon>Bacteria</taxon>
        <taxon>Pseudomonadati</taxon>
        <taxon>Verrucomicrobiota</taxon>
        <taxon>Verrucomicrobiia</taxon>
        <taxon>Verrucomicrobiales</taxon>
        <taxon>Verrucomicrobiaceae</taxon>
        <taxon>Haloferula</taxon>
    </lineage>
</organism>
<proteinExistence type="predicted"/>
<dbReference type="InterPro" id="IPR052716">
    <property type="entry name" value="MOSC_domain"/>
</dbReference>
<reference evidence="3" key="1">
    <citation type="journal article" date="2019" name="Int. J. Syst. Evol. Microbiol.">
        <title>The Global Catalogue of Microorganisms (GCM) 10K type strain sequencing project: providing services to taxonomists for standard genome sequencing and annotation.</title>
        <authorList>
            <consortium name="The Broad Institute Genomics Platform"/>
            <consortium name="The Broad Institute Genome Sequencing Center for Infectious Disease"/>
            <person name="Wu L."/>
            <person name="Ma J."/>
        </authorList>
    </citation>
    <scope>NUCLEOTIDE SEQUENCE [LARGE SCALE GENOMIC DNA]</scope>
    <source>
        <strain evidence="3">CGMCC 4.1467</strain>
    </source>
</reference>
<evidence type="ECO:0000259" key="1">
    <source>
        <dbReference type="PROSITE" id="PS51340"/>
    </source>
</evidence>
<dbReference type="PROSITE" id="PS51340">
    <property type="entry name" value="MOSC"/>
    <property type="match status" value="1"/>
</dbReference>